<comment type="caution">
    <text evidence="2">The sequence shown here is derived from an EMBL/GenBank/DDBJ whole genome shotgun (WGS) entry which is preliminary data.</text>
</comment>
<feature type="compositionally biased region" description="Acidic residues" evidence="1">
    <location>
        <begin position="305"/>
        <end position="323"/>
    </location>
</feature>
<name>A0ABD2PJE4_9PLAT</name>
<gene>
    <name evidence="2" type="ORF">Ciccas_014328</name>
</gene>
<feature type="non-terminal residue" evidence="2">
    <location>
        <position position="330"/>
    </location>
</feature>
<keyword evidence="3" id="KW-1185">Reference proteome</keyword>
<organism evidence="2 3">
    <name type="scientific">Cichlidogyrus casuarinus</name>
    <dbReference type="NCBI Taxonomy" id="1844966"/>
    <lineage>
        <taxon>Eukaryota</taxon>
        <taxon>Metazoa</taxon>
        <taxon>Spiralia</taxon>
        <taxon>Lophotrochozoa</taxon>
        <taxon>Platyhelminthes</taxon>
        <taxon>Monogenea</taxon>
        <taxon>Monopisthocotylea</taxon>
        <taxon>Dactylogyridea</taxon>
        <taxon>Ancyrocephalidae</taxon>
        <taxon>Cichlidogyrus</taxon>
    </lineage>
</organism>
<dbReference type="EMBL" id="JBJKFK010008130">
    <property type="protein sequence ID" value="KAL3307165.1"/>
    <property type="molecule type" value="Genomic_DNA"/>
</dbReference>
<evidence type="ECO:0000313" key="2">
    <source>
        <dbReference type="EMBL" id="KAL3307165.1"/>
    </source>
</evidence>
<proteinExistence type="predicted"/>
<dbReference type="AlphaFoldDB" id="A0ABD2PJE4"/>
<protein>
    <submittedName>
        <fullName evidence="2">Uncharacterized protein</fullName>
    </submittedName>
</protein>
<feature type="compositionally biased region" description="Basic residues" evidence="1">
    <location>
        <begin position="250"/>
        <end position="264"/>
    </location>
</feature>
<evidence type="ECO:0000313" key="3">
    <source>
        <dbReference type="Proteomes" id="UP001626550"/>
    </source>
</evidence>
<feature type="compositionally biased region" description="Basic residues" evidence="1">
    <location>
        <begin position="291"/>
        <end position="300"/>
    </location>
</feature>
<accession>A0ABD2PJE4</accession>
<feature type="region of interest" description="Disordered" evidence="1">
    <location>
        <begin position="250"/>
        <end position="330"/>
    </location>
</feature>
<sequence>MECVLQDPCGQVSGLFASKLNQGVLNLKLPPSHLALFANVNPGSELSKKVKGYLQMNVERRRNFLARKPQIKEDAASYFAILPENVMIFVIHQLAHSSHWTELYNHNSLLLVKSQLWFMLEPLMNKGLNYGYFRKMIENIKHMEDVCCTDPDINEKLYLCCDICCGLLLTRCSMPKLTDHPFAARVPKYLFKYAPKKFQNPEYKQLLVCAQEAFTVDPATDEQIPVISFVPPRSKYVELNEIPPILLNKHQVKRKRSAPAKKQAKNNQEESEGEQEMKNGHEEEESVPVRRSARSKVAKRMKAEEESEEEDDQSADSEEEEEEKPLTRKR</sequence>
<dbReference type="Proteomes" id="UP001626550">
    <property type="component" value="Unassembled WGS sequence"/>
</dbReference>
<evidence type="ECO:0000256" key="1">
    <source>
        <dbReference type="SAM" id="MobiDB-lite"/>
    </source>
</evidence>
<reference evidence="2 3" key="1">
    <citation type="submission" date="2024-11" db="EMBL/GenBank/DDBJ databases">
        <title>Adaptive evolution of stress response genes in parasites aligns with host niche diversity.</title>
        <authorList>
            <person name="Hahn C."/>
            <person name="Resl P."/>
        </authorList>
    </citation>
    <scope>NUCLEOTIDE SEQUENCE [LARGE SCALE GENOMIC DNA]</scope>
    <source>
        <strain evidence="2">EGGRZ-B1_66</strain>
        <tissue evidence="2">Body</tissue>
    </source>
</reference>
<dbReference type="Pfam" id="PF20168">
    <property type="entry name" value="PDS5"/>
    <property type="match status" value="1"/>
</dbReference>